<evidence type="ECO:0000259" key="4">
    <source>
        <dbReference type="PROSITE" id="PS50932"/>
    </source>
</evidence>
<gene>
    <name evidence="5" type="ORF">DZC73_28805</name>
</gene>
<evidence type="ECO:0000313" key="6">
    <source>
        <dbReference type="Proteomes" id="UP000267464"/>
    </source>
</evidence>
<keyword evidence="2" id="KW-0238">DNA-binding</keyword>
<dbReference type="Proteomes" id="UP000267464">
    <property type="component" value="Unassembled WGS sequence"/>
</dbReference>
<dbReference type="InterPro" id="IPR046335">
    <property type="entry name" value="LacI/GalR-like_sensor"/>
</dbReference>
<reference evidence="5 6" key="2">
    <citation type="submission" date="2018-12" db="EMBL/GenBank/DDBJ databases">
        <title>Rhizobacter gummiphilus sp. nov., a rubber-degrading bacterium isolated from the soil of a botanical garden in Japan.</title>
        <authorList>
            <person name="Shunsuke S.S."/>
        </authorList>
    </citation>
    <scope>NUCLEOTIDE SEQUENCE [LARGE SCALE GENOMIC DNA]</scope>
    <source>
        <strain evidence="5 6">S-16</strain>
    </source>
</reference>
<keyword evidence="1" id="KW-0805">Transcription regulation</keyword>
<dbReference type="PANTHER" id="PTHR30146">
    <property type="entry name" value="LACI-RELATED TRANSCRIPTIONAL REPRESSOR"/>
    <property type="match status" value="1"/>
</dbReference>
<dbReference type="GO" id="GO:0000976">
    <property type="term" value="F:transcription cis-regulatory region binding"/>
    <property type="evidence" value="ECO:0007669"/>
    <property type="project" value="TreeGrafter"/>
</dbReference>
<dbReference type="InterPro" id="IPR000843">
    <property type="entry name" value="HTH_LacI"/>
</dbReference>
<evidence type="ECO:0000313" key="5">
    <source>
        <dbReference type="EMBL" id="RQP21240.1"/>
    </source>
</evidence>
<dbReference type="SMART" id="SM00354">
    <property type="entry name" value="HTH_LACI"/>
    <property type="match status" value="1"/>
</dbReference>
<dbReference type="InterPro" id="IPR010982">
    <property type="entry name" value="Lambda_DNA-bd_dom_sf"/>
</dbReference>
<dbReference type="Pfam" id="PF13377">
    <property type="entry name" value="Peripla_BP_3"/>
    <property type="match status" value="1"/>
</dbReference>
<reference evidence="5 6" key="1">
    <citation type="submission" date="2018-08" db="EMBL/GenBank/DDBJ databases">
        <authorList>
            <person name="Khan S.A."/>
            <person name="Jeon C.O."/>
            <person name="Chun B.H."/>
            <person name="Jeong S.E."/>
        </authorList>
    </citation>
    <scope>NUCLEOTIDE SEQUENCE [LARGE SCALE GENOMIC DNA]</scope>
    <source>
        <strain evidence="5 6">S-16</strain>
    </source>
</reference>
<dbReference type="AlphaFoldDB" id="A0A3N7HGV9"/>
<dbReference type="SUPFAM" id="SSF47413">
    <property type="entry name" value="lambda repressor-like DNA-binding domains"/>
    <property type="match status" value="1"/>
</dbReference>
<organism evidence="5 6">
    <name type="scientific">Piscinibacter terrae</name>
    <dbReference type="NCBI Taxonomy" id="2496871"/>
    <lineage>
        <taxon>Bacteria</taxon>
        <taxon>Pseudomonadati</taxon>
        <taxon>Pseudomonadota</taxon>
        <taxon>Betaproteobacteria</taxon>
        <taxon>Burkholderiales</taxon>
        <taxon>Sphaerotilaceae</taxon>
        <taxon>Piscinibacter</taxon>
    </lineage>
</organism>
<dbReference type="CDD" id="cd06267">
    <property type="entry name" value="PBP1_LacI_sugar_binding-like"/>
    <property type="match status" value="1"/>
</dbReference>
<comment type="caution">
    <text evidence="5">The sequence shown here is derived from an EMBL/GenBank/DDBJ whole genome shotgun (WGS) entry which is preliminary data.</text>
</comment>
<proteinExistence type="predicted"/>
<dbReference type="SUPFAM" id="SSF53822">
    <property type="entry name" value="Periplasmic binding protein-like I"/>
    <property type="match status" value="1"/>
</dbReference>
<dbReference type="Gene3D" id="1.10.260.40">
    <property type="entry name" value="lambda repressor-like DNA-binding domains"/>
    <property type="match status" value="1"/>
</dbReference>
<dbReference type="OrthoDB" id="9805642at2"/>
<dbReference type="Pfam" id="PF00356">
    <property type="entry name" value="LacI"/>
    <property type="match status" value="1"/>
</dbReference>
<protein>
    <submittedName>
        <fullName evidence="5">LacI family transcriptional regulator</fullName>
    </submittedName>
</protein>
<evidence type="ECO:0000256" key="2">
    <source>
        <dbReference type="ARBA" id="ARBA00023125"/>
    </source>
</evidence>
<dbReference type="EMBL" id="QUSW01000012">
    <property type="protein sequence ID" value="RQP21240.1"/>
    <property type="molecule type" value="Genomic_DNA"/>
</dbReference>
<name>A0A3N7HGV9_9BURK</name>
<keyword evidence="3" id="KW-0804">Transcription</keyword>
<accession>A0A3N7HGV9</accession>
<dbReference type="GO" id="GO:0003700">
    <property type="term" value="F:DNA-binding transcription factor activity"/>
    <property type="evidence" value="ECO:0007669"/>
    <property type="project" value="TreeGrafter"/>
</dbReference>
<dbReference type="PROSITE" id="PS00356">
    <property type="entry name" value="HTH_LACI_1"/>
    <property type="match status" value="1"/>
</dbReference>
<dbReference type="InterPro" id="IPR028082">
    <property type="entry name" value="Peripla_BP_I"/>
</dbReference>
<evidence type="ECO:0000256" key="3">
    <source>
        <dbReference type="ARBA" id="ARBA00023163"/>
    </source>
</evidence>
<feature type="domain" description="HTH lacI-type" evidence="4">
    <location>
        <begin position="6"/>
        <end position="60"/>
    </location>
</feature>
<keyword evidence="6" id="KW-1185">Reference proteome</keyword>
<sequence length="331" mass="36032">MIKRQATLRDVAAAAAVSTATVSKFVNGTQRFSPEVEARIKDSISRLGYQSNPLARSMITGQTGAVGVVILDIRNPHFTAIVKGANRVAMSRGYNLLFVDTEESQSPERQLLETLSRRVDGLIVSSRLPEESIAWLAELGKPVVFFGRLGRLGIHSVGSDGYRAAFMLGRHLVELGHRDVAYVGFKAARWNQERLRGLNDALSEVGKVARVFEVAAPSAEAGERIASQVLLGPDRPHAVVAYNDLVALGLMSEAKTLGLHVPEDVSIAGFDDIAYGRYASPGLTTVDMQSERMGDVAMQRLLESINGELAQPFDEILEPRLVPRASTRRRA</sequence>
<dbReference type="PROSITE" id="PS50932">
    <property type="entry name" value="HTH_LACI_2"/>
    <property type="match status" value="1"/>
</dbReference>
<dbReference type="PANTHER" id="PTHR30146:SF154">
    <property type="entry name" value="TRANSCRIPTION REGULATOR, MEMBER OF GALR FAMILY"/>
    <property type="match status" value="1"/>
</dbReference>
<dbReference type="RefSeq" id="WP_124543866.1">
    <property type="nucleotide sequence ID" value="NZ_QUSW01000012.1"/>
</dbReference>
<dbReference type="Gene3D" id="3.40.50.2300">
    <property type="match status" value="2"/>
</dbReference>
<evidence type="ECO:0000256" key="1">
    <source>
        <dbReference type="ARBA" id="ARBA00023015"/>
    </source>
</evidence>